<evidence type="ECO:0000256" key="1">
    <source>
        <dbReference type="SAM" id="SignalP"/>
    </source>
</evidence>
<feature type="domain" description="SH3b" evidence="2">
    <location>
        <begin position="41"/>
        <end position="96"/>
    </location>
</feature>
<evidence type="ECO:0000313" key="3">
    <source>
        <dbReference type="EMBL" id="ETX29066.1"/>
    </source>
</evidence>
<proteinExistence type="predicted"/>
<dbReference type="Proteomes" id="UP000023430">
    <property type="component" value="Unassembled WGS sequence"/>
</dbReference>
<feature type="signal peptide" evidence="1">
    <location>
        <begin position="1"/>
        <end position="19"/>
    </location>
</feature>
<accession>X7FAF3</accession>
<reference evidence="3 4" key="1">
    <citation type="submission" date="2014-01" db="EMBL/GenBank/DDBJ databases">
        <title>Roseivivax isoporae LMG 25204 Genome Sequencing.</title>
        <authorList>
            <person name="Lai Q."/>
            <person name="Li G."/>
            <person name="Shao Z."/>
        </authorList>
    </citation>
    <scope>NUCLEOTIDE SEQUENCE [LARGE SCALE GENOMIC DNA]</scope>
    <source>
        <strain evidence="3 4">LMG 25204</strain>
    </source>
</reference>
<organism evidence="3 4">
    <name type="scientific">Roseivivax isoporae LMG 25204</name>
    <dbReference type="NCBI Taxonomy" id="1449351"/>
    <lineage>
        <taxon>Bacteria</taxon>
        <taxon>Pseudomonadati</taxon>
        <taxon>Pseudomonadota</taxon>
        <taxon>Alphaproteobacteria</taxon>
        <taxon>Rhodobacterales</taxon>
        <taxon>Roseobacteraceae</taxon>
        <taxon>Roseivivax</taxon>
    </lineage>
</organism>
<evidence type="ECO:0000313" key="4">
    <source>
        <dbReference type="Proteomes" id="UP000023430"/>
    </source>
</evidence>
<dbReference type="Pfam" id="PF08239">
    <property type="entry name" value="SH3_3"/>
    <property type="match status" value="1"/>
</dbReference>
<dbReference type="Gene3D" id="2.30.30.40">
    <property type="entry name" value="SH3 Domains"/>
    <property type="match status" value="1"/>
</dbReference>
<keyword evidence="1" id="KW-0732">Signal</keyword>
<dbReference type="OrthoDB" id="8451772at2"/>
<feature type="chain" id="PRO_5004978699" description="SH3b domain-containing protein" evidence="1">
    <location>
        <begin position="20"/>
        <end position="99"/>
    </location>
</feature>
<gene>
    <name evidence="3" type="ORF">RISW2_03735</name>
</gene>
<dbReference type="InterPro" id="IPR003646">
    <property type="entry name" value="SH3-like_bac-type"/>
</dbReference>
<dbReference type="STRING" id="1449351.RISW2_03735"/>
<name>X7FAF3_9RHOB</name>
<dbReference type="PROSITE" id="PS51257">
    <property type="entry name" value="PROKAR_LIPOPROTEIN"/>
    <property type="match status" value="1"/>
</dbReference>
<dbReference type="RefSeq" id="WP_043770125.1">
    <property type="nucleotide sequence ID" value="NZ_JAME01000013.1"/>
</dbReference>
<keyword evidence="4" id="KW-1185">Reference proteome</keyword>
<dbReference type="AlphaFoldDB" id="X7FAF3"/>
<comment type="caution">
    <text evidence="3">The sequence shown here is derived from an EMBL/GenBank/DDBJ whole genome shotgun (WGS) entry which is preliminary data.</text>
</comment>
<sequence length="99" mass="10184">MKRLVLAVLALGAVASCGAVPGGGGEAGRYVVAGVEENDMLKLRGGPGTGFDSHAGLPNGTIVRVRDCTPSGGVRWCRVALEEAPGLDGYVSKSYLRRL</sequence>
<protein>
    <recommendedName>
        <fullName evidence="2">SH3b domain-containing protein</fullName>
    </recommendedName>
</protein>
<evidence type="ECO:0000259" key="2">
    <source>
        <dbReference type="Pfam" id="PF08239"/>
    </source>
</evidence>
<dbReference type="EMBL" id="JAME01000013">
    <property type="protein sequence ID" value="ETX29066.1"/>
    <property type="molecule type" value="Genomic_DNA"/>
</dbReference>
<dbReference type="eggNOG" id="COG4991">
    <property type="taxonomic scope" value="Bacteria"/>
</dbReference>